<keyword evidence="2" id="KW-1185">Reference proteome</keyword>
<evidence type="ECO:0008006" key="3">
    <source>
        <dbReference type="Google" id="ProtNLM"/>
    </source>
</evidence>
<dbReference type="AlphaFoldDB" id="A0A4S4FKU2"/>
<sequence>MKLTEEEDRQLRELADGLNMTVARFLHETSMAPPSTFTADQERAFRELSMLMIPLRNLANFTNAVARLANTEKRLPAEAAEIYPAYMRLSRELHGILKRINTW</sequence>
<proteinExistence type="predicted"/>
<protein>
    <recommendedName>
        <fullName evidence="3">Plasmid mobilization relaxosome protein MobC</fullName>
    </recommendedName>
</protein>
<evidence type="ECO:0000313" key="2">
    <source>
        <dbReference type="Proteomes" id="UP000309133"/>
    </source>
</evidence>
<dbReference type="RefSeq" id="WP_136427419.1">
    <property type="nucleotide sequence ID" value="NZ_SSSM01000004.1"/>
</dbReference>
<gene>
    <name evidence="1" type="ORF">E6C64_10440</name>
</gene>
<organism evidence="1 2">
    <name type="scientific">Naasia lichenicola</name>
    <dbReference type="NCBI Taxonomy" id="2565933"/>
    <lineage>
        <taxon>Bacteria</taxon>
        <taxon>Bacillati</taxon>
        <taxon>Actinomycetota</taxon>
        <taxon>Actinomycetes</taxon>
        <taxon>Micrococcales</taxon>
        <taxon>Microbacteriaceae</taxon>
        <taxon>Naasia</taxon>
    </lineage>
</organism>
<comment type="caution">
    <text evidence="1">The sequence shown here is derived from an EMBL/GenBank/DDBJ whole genome shotgun (WGS) entry which is preliminary data.</text>
</comment>
<reference evidence="1 2" key="1">
    <citation type="submission" date="2019-04" db="EMBL/GenBank/DDBJ databases">
        <authorList>
            <person name="Jiang L."/>
        </authorList>
    </citation>
    <scope>NUCLEOTIDE SEQUENCE [LARGE SCALE GENOMIC DNA]</scope>
    <source>
        <strain evidence="1 2">YIM 131853</strain>
    </source>
</reference>
<evidence type="ECO:0000313" key="1">
    <source>
        <dbReference type="EMBL" id="THG31010.1"/>
    </source>
</evidence>
<dbReference type="EMBL" id="SSSM01000004">
    <property type="protein sequence ID" value="THG31010.1"/>
    <property type="molecule type" value="Genomic_DNA"/>
</dbReference>
<dbReference type="Proteomes" id="UP000309133">
    <property type="component" value="Unassembled WGS sequence"/>
</dbReference>
<accession>A0A4S4FKU2</accession>
<name>A0A4S4FKU2_9MICO</name>